<sequence length="113" mass="13169">MASELNNEMEDQPEVVYSRHKLRAEFLVIFLMRSGPLTGRYDQTARPDLCRTSQRTLRSDSSSGLMSDISEDITIRQLVRTYVGHLRGHYGQRVRTYARTSQRTFRPFISQNI</sequence>
<dbReference type="EMBL" id="JASAOG010000049">
    <property type="protein sequence ID" value="KAK0058345.1"/>
    <property type="molecule type" value="Genomic_DNA"/>
</dbReference>
<reference evidence="1" key="2">
    <citation type="submission" date="2023-04" db="EMBL/GenBank/DDBJ databases">
        <authorList>
            <person name="Bu L."/>
            <person name="Lu L."/>
            <person name="Laidemitt M.R."/>
            <person name="Zhang S.M."/>
            <person name="Mutuku M."/>
            <person name="Mkoji G."/>
            <person name="Steinauer M."/>
            <person name="Loker E.S."/>
        </authorList>
    </citation>
    <scope>NUCLEOTIDE SEQUENCE</scope>
    <source>
        <strain evidence="1">KasaAsao</strain>
        <tissue evidence="1">Whole Snail</tissue>
    </source>
</reference>
<protein>
    <submittedName>
        <fullName evidence="1">Uncharacterized protein</fullName>
    </submittedName>
</protein>
<dbReference type="AlphaFoldDB" id="A0AAD8BPG0"/>
<name>A0AAD8BPG0_BIOPF</name>
<dbReference type="Proteomes" id="UP001233172">
    <property type="component" value="Unassembled WGS sequence"/>
</dbReference>
<keyword evidence="2" id="KW-1185">Reference proteome</keyword>
<organism evidence="1 2">
    <name type="scientific">Biomphalaria pfeifferi</name>
    <name type="common">Bloodfluke planorb</name>
    <name type="synonym">Freshwater snail</name>
    <dbReference type="NCBI Taxonomy" id="112525"/>
    <lineage>
        <taxon>Eukaryota</taxon>
        <taxon>Metazoa</taxon>
        <taxon>Spiralia</taxon>
        <taxon>Lophotrochozoa</taxon>
        <taxon>Mollusca</taxon>
        <taxon>Gastropoda</taxon>
        <taxon>Heterobranchia</taxon>
        <taxon>Euthyneura</taxon>
        <taxon>Panpulmonata</taxon>
        <taxon>Hygrophila</taxon>
        <taxon>Lymnaeoidea</taxon>
        <taxon>Planorbidae</taxon>
        <taxon>Biomphalaria</taxon>
    </lineage>
</organism>
<accession>A0AAD8BPG0</accession>
<evidence type="ECO:0000313" key="2">
    <source>
        <dbReference type="Proteomes" id="UP001233172"/>
    </source>
</evidence>
<reference evidence="1" key="1">
    <citation type="journal article" date="2023" name="PLoS Negl. Trop. Dis.">
        <title>A genome sequence for Biomphalaria pfeifferi, the major vector snail for the human-infecting parasite Schistosoma mansoni.</title>
        <authorList>
            <person name="Bu L."/>
            <person name="Lu L."/>
            <person name="Laidemitt M.R."/>
            <person name="Zhang S.M."/>
            <person name="Mutuku M."/>
            <person name="Mkoji G."/>
            <person name="Steinauer M."/>
            <person name="Loker E.S."/>
        </authorList>
    </citation>
    <scope>NUCLEOTIDE SEQUENCE</scope>
    <source>
        <strain evidence="1">KasaAsao</strain>
    </source>
</reference>
<comment type="caution">
    <text evidence="1">The sequence shown here is derived from an EMBL/GenBank/DDBJ whole genome shotgun (WGS) entry which is preliminary data.</text>
</comment>
<proteinExistence type="predicted"/>
<evidence type="ECO:0000313" key="1">
    <source>
        <dbReference type="EMBL" id="KAK0058345.1"/>
    </source>
</evidence>
<gene>
    <name evidence="1" type="ORF">Bpfe_012346</name>
</gene>